<evidence type="ECO:0000313" key="3">
    <source>
        <dbReference type="Proteomes" id="UP001057375"/>
    </source>
</evidence>
<name>A0ABQ5JWC1_9EUKA</name>
<feature type="compositionally biased region" description="Basic and acidic residues" evidence="1">
    <location>
        <begin position="50"/>
        <end position="66"/>
    </location>
</feature>
<feature type="region of interest" description="Disordered" evidence="1">
    <location>
        <begin position="46"/>
        <end position="68"/>
    </location>
</feature>
<feature type="non-terminal residue" evidence="2">
    <location>
        <position position="189"/>
    </location>
</feature>
<comment type="caution">
    <text evidence="2">The sequence shown here is derived from an EMBL/GenBank/DDBJ whole genome shotgun (WGS) entry which is preliminary data.</text>
</comment>
<organism evidence="2 3">
    <name type="scientific">Aduncisulcus paluster</name>
    <dbReference type="NCBI Taxonomy" id="2918883"/>
    <lineage>
        <taxon>Eukaryota</taxon>
        <taxon>Metamonada</taxon>
        <taxon>Carpediemonas-like organisms</taxon>
        <taxon>Aduncisulcus</taxon>
    </lineage>
</organism>
<feature type="region of interest" description="Disordered" evidence="1">
    <location>
        <begin position="120"/>
        <end position="160"/>
    </location>
</feature>
<dbReference type="EMBL" id="BQXS01012119">
    <property type="protein sequence ID" value="GKT19915.1"/>
    <property type="molecule type" value="Genomic_DNA"/>
</dbReference>
<dbReference type="Proteomes" id="UP001057375">
    <property type="component" value="Unassembled WGS sequence"/>
</dbReference>
<keyword evidence="3" id="KW-1185">Reference proteome</keyword>
<accession>A0ABQ5JWC1</accession>
<sequence length="189" mass="21443">MNDDVLLDPPVPRASSSNFLFKSRFSVPSCQKGSSEEMYRKGKIINRGKVSHDEMTKMKEQEAAERNRKRLIRSQGGRVVIVEDSSEDELIPFVSDNIEDEESEEVSRVADNIHRHDLPQILDSSSLTSGIGKRRASDSESERYRKKKASQKDGSRRQVIQSRKWIDRTLGCLASVSDPKDKARFCSPT</sequence>
<gene>
    <name evidence="2" type="ORF">ADUPG1_011598</name>
</gene>
<evidence type="ECO:0000256" key="1">
    <source>
        <dbReference type="SAM" id="MobiDB-lite"/>
    </source>
</evidence>
<proteinExistence type="predicted"/>
<protein>
    <submittedName>
        <fullName evidence="2">Uncharacterized protein</fullName>
    </submittedName>
</protein>
<reference evidence="2" key="1">
    <citation type="submission" date="2022-03" db="EMBL/GenBank/DDBJ databases">
        <title>Draft genome sequence of Aduncisulcus paluster, a free-living microaerophilic Fornicata.</title>
        <authorList>
            <person name="Yuyama I."/>
            <person name="Kume K."/>
            <person name="Tamura T."/>
            <person name="Inagaki Y."/>
            <person name="Hashimoto T."/>
        </authorList>
    </citation>
    <scope>NUCLEOTIDE SEQUENCE</scope>
    <source>
        <strain evidence="2">NY0171</strain>
    </source>
</reference>
<evidence type="ECO:0000313" key="2">
    <source>
        <dbReference type="EMBL" id="GKT19915.1"/>
    </source>
</evidence>